<feature type="domain" description="DUF7769" evidence="1">
    <location>
        <begin position="8"/>
        <end position="59"/>
    </location>
</feature>
<name>A0AAD4JPU8_PERFH</name>
<keyword evidence="3" id="KW-1185">Reference proteome</keyword>
<dbReference type="PANTHER" id="PTHR47169:SF2">
    <property type="entry name" value="OS01G0541250 PROTEIN"/>
    <property type="match status" value="1"/>
</dbReference>
<dbReference type="InterPro" id="IPR056671">
    <property type="entry name" value="DUF7769"/>
</dbReference>
<dbReference type="PANTHER" id="PTHR47169">
    <property type="entry name" value="OS01G0541250 PROTEIN"/>
    <property type="match status" value="1"/>
</dbReference>
<dbReference type="EMBL" id="SDAM02000006">
    <property type="protein sequence ID" value="KAH6837839.1"/>
    <property type="molecule type" value="Genomic_DNA"/>
</dbReference>
<dbReference type="Proteomes" id="UP001190926">
    <property type="component" value="Unassembled WGS sequence"/>
</dbReference>
<accession>A0AAD4JPU8</accession>
<evidence type="ECO:0000259" key="1">
    <source>
        <dbReference type="Pfam" id="PF24964"/>
    </source>
</evidence>
<sequence>MRKLSFAESQKNQILEFLLECSTDGKIQKGKINEAAAKFQVCRKSISRVWAATKKQAENNQQMHIEEKAKFTRTKRVAIDLEKFSRQPLKKRSSIRTLAHGINCKKSIVGRWIRQGLIKAHTSAIKPDLTTSNKLLRLRFSLEALELDRILNILKFRNMHNTVHIDEKWFYMKKETHGFYMTPEETEPHRSYGIVLFNGKIGVFPFTHKVPAQQSSKNRSKGTLETKAIESVSKKVIRNCLINQILPAIKAKWPPFASKVIYIQQENAKPHIKDSDLVFREALNTDGFEFTLVQQPPNLPDLNVNDLGWFRSIQSLQTETETHTVDELVNAVITSFENLCLVNKVFLTLQGCMVEIMKVKGHNCYKIPHMGKDALIRADSLPLNLEVLVELVRQCLTYLMEAGSVHGIQELMNTLGVERLEGN</sequence>
<gene>
    <name evidence="2" type="ORF">C2S53_000557</name>
</gene>
<comment type="caution">
    <text evidence="2">The sequence shown here is derived from an EMBL/GenBank/DDBJ whole genome shotgun (WGS) entry which is preliminary data.</text>
</comment>
<dbReference type="AlphaFoldDB" id="A0AAD4JPU8"/>
<dbReference type="Gene3D" id="3.30.420.10">
    <property type="entry name" value="Ribonuclease H-like superfamily/Ribonuclease H"/>
    <property type="match status" value="1"/>
</dbReference>
<dbReference type="GO" id="GO:0003676">
    <property type="term" value="F:nucleic acid binding"/>
    <property type="evidence" value="ECO:0007669"/>
    <property type="project" value="InterPro"/>
</dbReference>
<evidence type="ECO:0000313" key="3">
    <source>
        <dbReference type="Proteomes" id="UP001190926"/>
    </source>
</evidence>
<dbReference type="Pfam" id="PF24964">
    <property type="entry name" value="DUF7769"/>
    <property type="match status" value="1"/>
</dbReference>
<proteinExistence type="predicted"/>
<protein>
    <recommendedName>
        <fullName evidence="1">DUF7769 domain-containing protein</fullName>
    </recommendedName>
</protein>
<organism evidence="2 3">
    <name type="scientific">Perilla frutescens var. hirtella</name>
    <name type="common">Perilla citriodora</name>
    <name type="synonym">Perilla setoyensis</name>
    <dbReference type="NCBI Taxonomy" id="608512"/>
    <lineage>
        <taxon>Eukaryota</taxon>
        <taxon>Viridiplantae</taxon>
        <taxon>Streptophyta</taxon>
        <taxon>Embryophyta</taxon>
        <taxon>Tracheophyta</taxon>
        <taxon>Spermatophyta</taxon>
        <taxon>Magnoliopsida</taxon>
        <taxon>eudicotyledons</taxon>
        <taxon>Gunneridae</taxon>
        <taxon>Pentapetalae</taxon>
        <taxon>asterids</taxon>
        <taxon>lamiids</taxon>
        <taxon>Lamiales</taxon>
        <taxon>Lamiaceae</taxon>
        <taxon>Nepetoideae</taxon>
        <taxon>Elsholtzieae</taxon>
        <taxon>Perilla</taxon>
    </lineage>
</organism>
<evidence type="ECO:0000313" key="2">
    <source>
        <dbReference type="EMBL" id="KAH6837839.1"/>
    </source>
</evidence>
<reference evidence="2 3" key="1">
    <citation type="journal article" date="2021" name="Nat. Commun.">
        <title>Incipient diploidization of the medicinal plant Perilla within 10,000 years.</title>
        <authorList>
            <person name="Zhang Y."/>
            <person name="Shen Q."/>
            <person name="Leng L."/>
            <person name="Zhang D."/>
            <person name="Chen S."/>
            <person name="Shi Y."/>
            <person name="Ning Z."/>
            <person name="Chen S."/>
        </authorList>
    </citation>
    <scope>NUCLEOTIDE SEQUENCE [LARGE SCALE GENOMIC DNA]</scope>
    <source>
        <strain evidence="3">cv. PC099</strain>
    </source>
</reference>
<dbReference type="InterPro" id="IPR036397">
    <property type="entry name" value="RNaseH_sf"/>
</dbReference>